<dbReference type="Pfam" id="PF09615">
    <property type="entry name" value="Cas_Csy3"/>
    <property type="match status" value="1"/>
</dbReference>
<dbReference type="InterPro" id="IPR013399">
    <property type="entry name" value="CRISPR-assoc_prot_Csy3"/>
</dbReference>
<dbReference type="RefSeq" id="WP_132321185.1">
    <property type="nucleotide sequence ID" value="NZ_FWZT01000013.1"/>
</dbReference>
<gene>
    <name evidence="1" type="ORF">SAMN06296036_113125</name>
</gene>
<dbReference type="Proteomes" id="UP000192907">
    <property type="component" value="Unassembled WGS sequence"/>
</dbReference>
<organism evidence="1 2">
    <name type="scientific">Pseudobacteriovorax antillogorgiicola</name>
    <dbReference type="NCBI Taxonomy" id="1513793"/>
    <lineage>
        <taxon>Bacteria</taxon>
        <taxon>Pseudomonadati</taxon>
        <taxon>Bdellovibrionota</taxon>
        <taxon>Oligoflexia</taxon>
        <taxon>Oligoflexales</taxon>
        <taxon>Pseudobacteriovoracaceae</taxon>
        <taxon>Pseudobacteriovorax</taxon>
    </lineage>
</organism>
<dbReference type="CDD" id="cd09737">
    <property type="entry name" value="Csy3_I-F"/>
    <property type="match status" value="1"/>
</dbReference>
<protein>
    <submittedName>
        <fullName evidence="1">CRISPR-associated protein, Csy3 family</fullName>
    </submittedName>
</protein>
<dbReference type="STRING" id="1513793.SAMN06296036_113125"/>
<dbReference type="OrthoDB" id="240864at2"/>
<evidence type="ECO:0000313" key="1">
    <source>
        <dbReference type="EMBL" id="SMF44283.1"/>
    </source>
</evidence>
<proteinExistence type="predicted"/>
<dbReference type="EMBL" id="FWZT01000013">
    <property type="protein sequence ID" value="SMF44283.1"/>
    <property type="molecule type" value="Genomic_DNA"/>
</dbReference>
<accession>A0A1Y6C6C8</accession>
<dbReference type="NCBIfam" id="TIGR02566">
    <property type="entry name" value="cas_Csy3"/>
    <property type="match status" value="1"/>
</dbReference>
<sequence>MSKKDLVSVLAFEKKIIPSAAYMYSTAWERREKEAHELKVEEKSVRGTISNRLKKALKSDPLKLDAEVQKPNLQTVDACSLPLNHDTLKVSLTLKFLGGLHVPSACNHEGFLDSYRKTLSKYTEKYQFLELSRRYITNIANARFLWRNRVGSEKIEVVASMKTKDNEKTFVFDSYNYSTRDFEDQDQSIEELAREVAETLSSEDGYLLLKVDAYSKLGEGQEVYPSEELIMDKGKGKKGKVLYNLGGIAALHSQKIGNAIRCIDTWYPDYNSRLGPIAIEPYGSVTNMGKAFRQPKLKADFYTLFDKYARGGELEREEDEHYVMAVLIRGGVFGESDK</sequence>
<evidence type="ECO:0000313" key="2">
    <source>
        <dbReference type="Proteomes" id="UP000192907"/>
    </source>
</evidence>
<keyword evidence="2" id="KW-1185">Reference proteome</keyword>
<name>A0A1Y6C6C8_9BACT</name>
<dbReference type="AlphaFoldDB" id="A0A1Y6C6C8"/>
<reference evidence="2" key="1">
    <citation type="submission" date="2017-04" db="EMBL/GenBank/DDBJ databases">
        <authorList>
            <person name="Varghese N."/>
            <person name="Submissions S."/>
        </authorList>
    </citation>
    <scope>NUCLEOTIDE SEQUENCE [LARGE SCALE GENOMIC DNA]</scope>
    <source>
        <strain evidence="2">RKEM611</strain>
    </source>
</reference>